<dbReference type="NCBIfam" id="TIGR02937">
    <property type="entry name" value="sigma70-ECF"/>
    <property type="match status" value="1"/>
</dbReference>
<dbReference type="Gene3D" id="1.10.1740.10">
    <property type="match status" value="1"/>
</dbReference>
<dbReference type="InterPro" id="IPR013324">
    <property type="entry name" value="RNA_pol_sigma_r3/r4-like"/>
</dbReference>
<evidence type="ECO:0000256" key="5">
    <source>
        <dbReference type="ARBA" id="ARBA00023163"/>
    </source>
</evidence>
<sequence length="211" mass="23081">MSNCVRAAARPGAAAAETDPDDVAALVGRAAAGEEDAWDAIVERFSGLVWAVAGGYRLGPADTAEVTQTTWLRLLENLDRIREPARLGGWLATTARREALRMLRLRAREFPEDSAELDVERDPGPTPEEAVLDEDRDRRLWSAFTQLPERCRVLLHLVVVVAPPYAEVAAALDLPVGSIGPSRARCLRRLRRLYQDGPSGTGEDGETDDAR</sequence>
<dbReference type="InterPro" id="IPR007627">
    <property type="entry name" value="RNA_pol_sigma70_r2"/>
</dbReference>
<dbReference type="PANTHER" id="PTHR43133:SF8">
    <property type="entry name" value="RNA POLYMERASE SIGMA FACTOR HI_1459-RELATED"/>
    <property type="match status" value="1"/>
</dbReference>
<evidence type="ECO:0000256" key="3">
    <source>
        <dbReference type="ARBA" id="ARBA00023082"/>
    </source>
</evidence>
<proteinExistence type="inferred from homology"/>
<dbReference type="SUPFAM" id="SSF88946">
    <property type="entry name" value="Sigma2 domain of RNA polymerase sigma factors"/>
    <property type="match status" value="1"/>
</dbReference>
<accession>A0ABT1A8L8</accession>
<keyword evidence="2" id="KW-0805">Transcription regulation</keyword>
<organism evidence="7 8">
    <name type="scientific">Pseudonocardia humida</name>
    <dbReference type="NCBI Taxonomy" id="2800819"/>
    <lineage>
        <taxon>Bacteria</taxon>
        <taxon>Bacillati</taxon>
        <taxon>Actinomycetota</taxon>
        <taxon>Actinomycetes</taxon>
        <taxon>Pseudonocardiales</taxon>
        <taxon>Pseudonocardiaceae</taxon>
        <taxon>Pseudonocardia</taxon>
    </lineage>
</organism>
<dbReference type="Proteomes" id="UP001165283">
    <property type="component" value="Unassembled WGS sequence"/>
</dbReference>
<comment type="similarity">
    <text evidence="1">Belongs to the sigma-70 factor family. ECF subfamily.</text>
</comment>
<dbReference type="Pfam" id="PF04542">
    <property type="entry name" value="Sigma70_r2"/>
    <property type="match status" value="1"/>
</dbReference>
<name>A0ABT1A8L8_9PSEU</name>
<dbReference type="InterPro" id="IPR014284">
    <property type="entry name" value="RNA_pol_sigma-70_dom"/>
</dbReference>
<keyword evidence="4" id="KW-0238">DNA-binding</keyword>
<keyword evidence="8" id="KW-1185">Reference proteome</keyword>
<keyword evidence="3" id="KW-0731">Sigma factor</keyword>
<dbReference type="RefSeq" id="WP_252444074.1">
    <property type="nucleotide sequence ID" value="NZ_JAGSOV010000063.1"/>
</dbReference>
<dbReference type="InterPro" id="IPR036388">
    <property type="entry name" value="WH-like_DNA-bd_sf"/>
</dbReference>
<evidence type="ECO:0000256" key="2">
    <source>
        <dbReference type="ARBA" id="ARBA00023015"/>
    </source>
</evidence>
<dbReference type="InterPro" id="IPR013325">
    <property type="entry name" value="RNA_pol_sigma_r2"/>
</dbReference>
<dbReference type="EMBL" id="JAGSOV010000063">
    <property type="protein sequence ID" value="MCO1659285.1"/>
    <property type="molecule type" value="Genomic_DNA"/>
</dbReference>
<dbReference type="Gene3D" id="1.10.10.10">
    <property type="entry name" value="Winged helix-like DNA-binding domain superfamily/Winged helix DNA-binding domain"/>
    <property type="match status" value="1"/>
</dbReference>
<evidence type="ECO:0000256" key="1">
    <source>
        <dbReference type="ARBA" id="ARBA00010641"/>
    </source>
</evidence>
<dbReference type="PANTHER" id="PTHR43133">
    <property type="entry name" value="RNA POLYMERASE ECF-TYPE SIGMA FACTO"/>
    <property type="match status" value="1"/>
</dbReference>
<evidence type="ECO:0000256" key="4">
    <source>
        <dbReference type="ARBA" id="ARBA00023125"/>
    </source>
</evidence>
<gene>
    <name evidence="7" type="ORF">KDL28_29855</name>
</gene>
<dbReference type="SUPFAM" id="SSF88659">
    <property type="entry name" value="Sigma3 and sigma4 domains of RNA polymerase sigma factors"/>
    <property type="match status" value="1"/>
</dbReference>
<reference evidence="7" key="1">
    <citation type="submission" date="2021-04" db="EMBL/GenBank/DDBJ databases">
        <title>Pseudonocardia sp. nov., isolated from sandy soil of mangrove forest.</title>
        <authorList>
            <person name="Zan Z."/>
            <person name="Huang R."/>
            <person name="Liu W."/>
        </authorList>
    </citation>
    <scope>NUCLEOTIDE SEQUENCE</scope>
    <source>
        <strain evidence="7">S2-4</strain>
    </source>
</reference>
<evidence type="ECO:0000259" key="6">
    <source>
        <dbReference type="Pfam" id="PF04542"/>
    </source>
</evidence>
<feature type="domain" description="RNA polymerase sigma-70 region 2" evidence="6">
    <location>
        <begin position="41"/>
        <end position="108"/>
    </location>
</feature>
<dbReference type="InterPro" id="IPR039425">
    <property type="entry name" value="RNA_pol_sigma-70-like"/>
</dbReference>
<evidence type="ECO:0000313" key="8">
    <source>
        <dbReference type="Proteomes" id="UP001165283"/>
    </source>
</evidence>
<evidence type="ECO:0000313" key="7">
    <source>
        <dbReference type="EMBL" id="MCO1659285.1"/>
    </source>
</evidence>
<comment type="caution">
    <text evidence="7">The sequence shown here is derived from an EMBL/GenBank/DDBJ whole genome shotgun (WGS) entry which is preliminary data.</text>
</comment>
<protein>
    <submittedName>
        <fullName evidence="7">Sigma-70 family RNA polymerase sigma factor</fullName>
    </submittedName>
</protein>
<keyword evidence="5" id="KW-0804">Transcription</keyword>